<name>A0A9D4CQB2_DREPO</name>
<organism evidence="1 2">
    <name type="scientific">Dreissena polymorpha</name>
    <name type="common">Zebra mussel</name>
    <name type="synonym">Mytilus polymorpha</name>
    <dbReference type="NCBI Taxonomy" id="45954"/>
    <lineage>
        <taxon>Eukaryota</taxon>
        <taxon>Metazoa</taxon>
        <taxon>Spiralia</taxon>
        <taxon>Lophotrochozoa</taxon>
        <taxon>Mollusca</taxon>
        <taxon>Bivalvia</taxon>
        <taxon>Autobranchia</taxon>
        <taxon>Heteroconchia</taxon>
        <taxon>Euheterodonta</taxon>
        <taxon>Imparidentia</taxon>
        <taxon>Neoheterodontei</taxon>
        <taxon>Myida</taxon>
        <taxon>Dreissenoidea</taxon>
        <taxon>Dreissenidae</taxon>
        <taxon>Dreissena</taxon>
    </lineage>
</organism>
<sequence length="156" mass="17188">MLGDISLTRKIIVAEIEDDALLGIDILQNDEGGPADLLLSRGVILFQGIEIPCIQVGLKEEIGKVQAADNYTTSGQSEAIIDVMVDILESDDLMQDTIVGQAEKIDHIKGTVVEKEHSDEEDNFISVRRVTIKQDEPTIIRATEMNTKESFEVPSH</sequence>
<accession>A0A9D4CQB2</accession>
<comment type="caution">
    <text evidence="1">The sequence shown here is derived from an EMBL/GenBank/DDBJ whole genome shotgun (WGS) entry which is preliminary data.</text>
</comment>
<keyword evidence="2" id="KW-1185">Reference proteome</keyword>
<dbReference type="AlphaFoldDB" id="A0A9D4CQB2"/>
<gene>
    <name evidence="1" type="ORF">DPMN_054425</name>
</gene>
<evidence type="ECO:0000313" key="1">
    <source>
        <dbReference type="EMBL" id="KAH3728468.1"/>
    </source>
</evidence>
<dbReference type="EMBL" id="JAIWYP010000012">
    <property type="protein sequence ID" value="KAH3728468.1"/>
    <property type="molecule type" value="Genomic_DNA"/>
</dbReference>
<reference evidence="1" key="1">
    <citation type="journal article" date="2019" name="bioRxiv">
        <title>The Genome of the Zebra Mussel, Dreissena polymorpha: A Resource for Invasive Species Research.</title>
        <authorList>
            <person name="McCartney M.A."/>
            <person name="Auch B."/>
            <person name="Kono T."/>
            <person name="Mallez S."/>
            <person name="Zhang Y."/>
            <person name="Obille A."/>
            <person name="Becker A."/>
            <person name="Abrahante J.E."/>
            <person name="Garbe J."/>
            <person name="Badalamenti J.P."/>
            <person name="Herman A."/>
            <person name="Mangelson H."/>
            <person name="Liachko I."/>
            <person name="Sullivan S."/>
            <person name="Sone E.D."/>
            <person name="Koren S."/>
            <person name="Silverstein K.A.T."/>
            <person name="Beckman K.B."/>
            <person name="Gohl D.M."/>
        </authorList>
    </citation>
    <scope>NUCLEOTIDE SEQUENCE</scope>
    <source>
        <strain evidence="1">Duluth1</strain>
        <tissue evidence="1">Whole animal</tissue>
    </source>
</reference>
<proteinExistence type="predicted"/>
<protein>
    <submittedName>
        <fullName evidence="1">Uncharacterized protein</fullName>
    </submittedName>
</protein>
<dbReference type="Proteomes" id="UP000828390">
    <property type="component" value="Unassembled WGS sequence"/>
</dbReference>
<reference evidence="1" key="2">
    <citation type="submission" date="2020-11" db="EMBL/GenBank/DDBJ databases">
        <authorList>
            <person name="McCartney M.A."/>
            <person name="Auch B."/>
            <person name="Kono T."/>
            <person name="Mallez S."/>
            <person name="Becker A."/>
            <person name="Gohl D.M."/>
            <person name="Silverstein K.A.T."/>
            <person name="Koren S."/>
            <person name="Bechman K.B."/>
            <person name="Herman A."/>
            <person name="Abrahante J.E."/>
            <person name="Garbe J."/>
        </authorList>
    </citation>
    <scope>NUCLEOTIDE SEQUENCE</scope>
    <source>
        <strain evidence="1">Duluth1</strain>
        <tissue evidence="1">Whole animal</tissue>
    </source>
</reference>
<evidence type="ECO:0000313" key="2">
    <source>
        <dbReference type="Proteomes" id="UP000828390"/>
    </source>
</evidence>